<accession>A0A2W4RRB9</accession>
<evidence type="ECO:0000259" key="1">
    <source>
        <dbReference type="Pfam" id="PF00656"/>
    </source>
</evidence>
<evidence type="ECO:0000313" key="2">
    <source>
        <dbReference type="EMBL" id="PZN86372.1"/>
    </source>
</evidence>
<dbReference type="GO" id="GO:0006508">
    <property type="term" value="P:proteolysis"/>
    <property type="evidence" value="ECO:0007669"/>
    <property type="project" value="InterPro"/>
</dbReference>
<dbReference type="PANTHER" id="PTHR22576">
    <property type="entry name" value="MUCOSA ASSOCIATED LYMPHOID TISSUE LYMPHOMA TRANSLOCATION PROTEIN 1/PARACASPASE"/>
    <property type="match status" value="1"/>
</dbReference>
<dbReference type="PANTHER" id="PTHR22576:SF37">
    <property type="entry name" value="MUCOSA-ASSOCIATED LYMPHOID TISSUE LYMPHOMA TRANSLOCATION PROTEIN 1"/>
    <property type="match status" value="1"/>
</dbReference>
<comment type="caution">
    <text evidence="2">The sequence shown here is derived from an EMBL/GenBank/DDBJ whole genome shotgun (WGS) entry which is preliminary data.</text>
</comment>
<feature type="domain" description="Peptidase C14 caspase" evidence="1">
    <location>
        <begin position="86"/>
        <end position="298"/>
    </location>
</feature>
<dbReference type="SUPFAM" id="SSF52129">
    <property type="entry name" value="Caspase-like"/>
    <property type="match status" value="1"/>
</dbReference>
<proteinExistence type="predicted"/>
<dbReference type="GO" id="GO:0004197">
    <property type="term" value="F:cysteine-type endopeptidase activity"/>
    <property type="evidence" value="ECO:0007669"/>
    <property type="project" value="InterPro"/>
</dbReference>
<organism evidence="2 3">
    <name type="scientific">Candidatus Methylumidiphilus alinenensis</name>
    <dbReference type="NCBI Taxonomy" id="2202197"/>
    <lineage>
        <taxon>Bacteria</taxon>
        <taxon>Pseudomonadati</taxon>
        <taxon>Pseudomonadota</taxon>
        <taxon>Gammaproteobacteria</taxon>
        <taxon>Methylococcales</taxon>
        <taxon>Candidatus Methylumidiphilus</taxon>
    </lineage>
</organism>
<dbReference type="AlphaFoldDB" id="A0A2W4RRB9"/>
<protein>
    <recommendedName>
        <fullName evidence="1">Peptidase C14 caspase domain-containing protein</fullName>
    </recommendedName>
</protein>
<dbReference type="Pfam" id="PF00656">
    <property type="entry name" value="Peptidase_C14"/>
    <property type="match status" value="1"/>
</dbReference>
<name>A0A2W4RRB9_9GAMM</name>
<dbReference type="InterPro" id="IPR029030">
    <property type="entry name" value="Caspase-like_dom_sf"/>
</dbReference>
<reference evidence="2 3" key="1">
    <citation type="journal article" date="2018" name="Aquat. Microb. Ecol.">
        <title>Gammaproteobacterial methanotrophs dominate.</title>
        <authorList>
            <person name="Rissanen A.J."/>
            <person name="Saarenheimo J."/>
            <person name="Tiirola M."/>
            <person name="Peura S."/>
            <person name="Aalto S.L."/>
            <person name="Karvinen A."/>
            <person name="Nykanen H."/>
        </authorList>
    </citation>
    <scope>NUCLEOTIDE SEQUENCE [LARGE SCALE GENOMIC DNA]</scope>
    <source>
        <strain evidence="2">AMbin10</strain>
    </source>
</reference>
<dbReference type="EMBL" id="QJPH01000084">
    <property type="protein sequence ID" value="PZN86372.1"/>
    <property type="molecule type" value="Genomic_DNA"/>
</dbReference>
<evidence type="ECO:0000313" key="3">
    <source>
        <dbReference type="Proteomes" id="UP000249396"/>
    </source>
</evidence>
<dbReference type="InterPro" id="IPR011600">
    <property type="entry name" value="Pept_C14_caspase"/>
</dbReference>
<sequence>MQITIFKVTIALDGTVNISPIFYKKPLCVLIILQLFCFGGCVALNNKSNMPVYLSDKDMGSYVINSNKSLIPESFNILSAQSNTHKVALIISNTYKGKYLLDSSKKDAQEMESVLKSKGFEILGGSAHMDLSKKSIMELLDRLKKSIANEDNPRVVFYFSGHGYNNNGEDYLVSNSVASKDDINKEGISLHEVYEHLPNTGLNIIFIDACRDLIIPNYNYFGSSEKANIPPNTFIDYGTSFASVSAAGKSSSEASKYTSLLAKAITESKPSESLESIHYKVANELNEKTNFSQRSVFNKGANVSAAEETLSGYSALFFNETEKGSKSDAIKLLQRF</sequence>
<dbReference type="Proteomes" id="UP000249396">
    <property type="component" value="Unassembled WGS sequence"/>
</dbReference>
<dbReference type="InterPro" id="IPR052039">
    <property type="entry name" value="Caspase-related_regulators"/>
</dbReference>
<dbReference type="Gene3D" id="3.40.50.1460">
    <property type="match status" value="1"/>
</dbReference>
<gene>
    <name evidence="2" type="ORF">DM484_00905</name>
</gene>